<protein>
    <recommendedName>
        <fullName evidence="5">Integral membrane protein</fullName>
    </recommendedName>
</protein>
<keyword evidence="2" id="KW-0812">Transmembrane</keyword>
<reference evidence="3" key="1">
    <citation type="submission" date="2021-01" db="EMBL/GenBank/DDBJ databases">
        <title>Whole genome shotgun sequence of Cellulomonas pakistanensis NBRC 110800.</title>
        <authorList>
            <person name="Komaki H."/>
            <person name="Tamura T."/>
        </authorList>
    </citation>
    <scope>NUCLEOTIDE SEQUENCE</scope>
    <source>
        <strain evidence="3">NBRC 110800</strain>
    </source>
</reference>
<keyword evidence="2" id="KW-0472">Membrane</keyword>
<feature type="transmembrane region" description="Helical" evidence="2">
    <location>
        <begin position="69"/>
        <end position="87"/>
    </location>
</feature>
<feature type="compositionally biased region" description="Pro residues" evidence="1">
    <location>
        <begin position="1"/>
        <end position="22"/>
    </location>
</feature>
<dbReference type="EMBL" id="BONO01000014">
    <property type="protein sequence ID" value="GIG36675.1"/>
    <property type="molecule type" value="Genomic_DNA"/>
</dbReference>
<evidence type="ECO:0000256" key="2">
    <source>
        <dbReference type="SAM" id="Phobius"/>
    </source>
</evidence>
<accession>A0A919P967</accession>
<gene>
    <name evidence="3" type="ORF">Cpa01nite_20560</name>
</gene>
<organism evidence="3 4">
    <name type="scientific">Cellulomonas pakistanensis</name>
    <dbReference type="NCBI Taxonomy" id="992287"/>
    <lineage>
        <taxon>Bacteria</taxon>
        <taxon>Bacillati</taxon>
        <taxon>Actinomycetota</taxon>
        <taxon>Actinomycetes</taxon>
        <taxon>Micrococcales</taxon>
        <taxon>Cellulomonadaceae</taxon>
        <taxon>Cellulomonas</taxon>
    </lineage>
</organism>
<feature type="transmembrane region" description="Helical" evidence="2">
    <location>
        <begin position="132"/>
        <end position="149"/>
    </location>
</feature>
<sequence length="172" mass="17254">MTTPDPAAPGPAAPGPAAPGPAAPGTGAPESTASGPGRVLVAVYGVFALAATARAGYQLVAKFDEAPLAYLLSALAALVYVVATLALARDRRTAAWAAVGVELVGVLAVGTLSLLDPGDLPDATVWSGFGEGYGYVPLVLPFLGVAWLWRTRPRAGRAPAVGRSRPAGSPDQ</sequence>
<evidence type="ECO:0000313" key="4">
    <source>
        <dbReference type="Proteomes" id="UP000642125"/>
    </source>
</evidence>
<evidence type="ECO:0008006" key="5">
    <source>
        <dbReference type="Google" id="ProtNLM"/>
    </source>
</evidence>
<comment type="caution">
    <text evidence="3">The sequence shown here is derived from an EMBL/GenBank/DDBJ whole genome shotgun (WGS) entry which is preliminary data.</text>
</comment>
<keyword evidence="2" id="KW-1133">Transmembrane helix</keyword>
<feature type="region of interest" description="Disordered" evidence="1">
    <location>
        <begin position="1"/>
        <end position="31"/>
    </location>
</feature>
<feature type="transmembrane region" description="Helical" evidence="2">
    <location>
        <begin position="94"/>
        <end position="112"/>
    </location>
</feature>
<proteinExistence type="predicted"/>
<dbReference type="RefSeq" id="WP_373307387.1">
    <property type="nucleotide sequence ID" value="NZ_BONO01000014.1"/>
</dbReference>
<dbReference type="AlphaFoldDB" id="A0A919P967"/>
<keyword evidence="4" id="KW-1185">Reference proteome</keyword>
<evidence type="ECO:0000313" key="3">
    <source>
        <dbReference type="EMBL" id="GIG36675.1"/>
    </source>
</evidence>
<feature type="transmembrane region" description="Helical" evidence="2">
    <location>
        <begin position="39"/>
        <end position="57"/>
    </location>
</feature>
<name>A0A919P967_9CELL</name>
<evidence type="ECO:0000256" key="1">
    <source>
        <dbReference type="SAM" id="MobiDB-lite"/>
    </source>
</evidence>
<dbReference type="Proteomes" id="UP000642125">
    <property type="component" value="Unassembled WGS sequence"/>
</dbReference>